<dbReference type="InterPro" id="IPR001320">
    <property type="entry name" value="Iontro_rcpt_C"/>
</dbReference>
<evidence type="ECO:0000256" key="3">
    <source>
        <dbReference type="ARBA" id="ARBA00022692"/>
    </source>
</evidence>
<dbReference type="AlphaFoldDB" id="A0AAV1CUQ8"/>
<accession>A0AAV1CUQ8</accession>
<evidence type="ECO:0000256" key="7">
    <source>
        <dbReference type="ARBA" id="ARBA00023170"/>
    </source>
</evidence>
<dbReference type="SUPFAM" id="SSF53850">
    <property type="entry name" value="Periplasmic binding protein-like II"/>
    <property type="match status" value="1"/>
</dbReference>
<feature type="transmembrane region" description="Helical" evidence="12">
    <location>
        <begin position="398"/>
        <end position="416"/>
    </location>
</feature>
<keyword evidence="10" id="KW-0407">Ion channel</keyword>
<evidence type="ECO:0000256" key="9">
    <source>
        <dbReference type="ARBA" id="ARBA00023286"/>
    </source>
</evidence>
<dbReference type="InterPro" id="IPR015683">
    <property type="entry name" value="Ionotropic_Glu_rcpt"/>
</dbReference>
<dbReference type="PANTHER" id="PTHR18966">
    <property type="entry name" value="IONOTROPIC GLUTAMATE RECEPTOR"/>
    <property type="match status" value="1"/>
</dbReference>
<reference evidence="14" key="1">
    <citation type="submission" date="2023-03" db="EMBL/GenBank/DDBJ databases">
        <authorList>
            <person name="Julca I."/>
        </authorList>
    </citation>
    <scope>NUCLEOTIDE SEQUENCE</scope>
</reference>
<dbReference type="EMBL" id="OX459120">
    <property type="protein sequence ID" value="CAI9098700.1"/>
    <property type="molecule type" value="Genomic_DNA"/>
</dbReference>
<feature type="region of interest" description="Disordered" evidence="11">
    <location>
        <begin position="605"/>
        <end position="685"/>
    </location>
</feature>
<keyword evidence="9" id="KW-1071">Ligand-gated ion channel</keyword>
<evidence type="ECO:0000256" key="2">
    <source>
        <dbReference type="ARBA" id="ARBA00022448"/>
    </source>
</evidence>
<keyword evidence="7" id="KW-0675">Receptor</keyword>
<keyword evidence="8" id="KW-0325">Glycoprotein</keyword>
<keyword evidence="4 12" id="KW-1133">Transmembrane helix</keyword>
<name>A0AAV1CUQ8_OLDCO</name>
<dbReference type="GO" id="GO:0015276">
    <property type="term" value="F:ligand-gated monoatomic ion channel activity"/>
    <property type="evidence" value="ECO:0007669"/>
    <property type="project" value="InterPro"/>
</dbReference>
<feature type="transmembrane region" description="Helical" evidence="12">
    <location>
        <begin position="455"/>
        <end position="474"/>
    </location>
</feature>
<feature type="compositionally biased region" description="Basic and acidic residues" evidence="11">
    <location>
        <begin position="605"/>
        <end position="616"/>
    </location>
</feature>
<dbReference type="Proteomes" id="UP001161247">
    <property type="component" value="Chromosome 3"/>
</dbReference>
<dbReference type="SMART" id="SM00079">
    <property type="entry name" value="PBPe"/>
    <property type="match status" value="1"/>
</dbReference>
<organism evidence="14 15">
    <name type="scientific">Oldenlandia corymbosa var. corymbosa</name>
    <dbReference type="NCBI Taxonomy" id="529605"/>
    <lineage>
        <taxon>Eukaryota</taxon>
        <taxon>Viridiplantae</taxon>
        <taxon>Streptophyta</taxon>
        <taxon>Embryophyta</taxon>
        <taxon>Tracheophyta</taxon>
        <taxon>Spermatophyta</taxon>
        <taxon>Magnoliopsida</taxon>
        <taxon>eudicotyledons</taxon>
        <taxon>Gunneridae</taxon>
        <taxon>Pentapetalae</taxon>
        <taxon>asterids</taxon>
        <taxon>lamiids</taxon>
        <taxon>Gentianales</taxon>
        <taxon>Rubiaceae</taxon>
        <taxon>Rubioideae</taxon>
        <taxon>Spermacoceae</taxon>
        <taxon>Hedyotis-Oldenlandia complex</taxon>
        <taxon>Oldenlandia</taxon>
    </lineage>
</organism>
<feature type="domain" description="Ionotropic glutamate receptor C-terminal" evidence="13">
    <location>
        <begin position="269"/>
        <end position="533"/>
    </location>
</feature>
<sequence>MVKVCYGCMVADGVRLNAKLHCNFICNVHSRSVSLQGAKMEVDAIFDEIPYINLFLDKYGSDYKVVGPTYKTDGFGFKNFGPTYPSSNSLINSINPDIPKLTVYDFGGLFILIGAALLFALFCSETSVGQKLTNIVAHYGQKSFIFISFQGNDSRVHSTLRSDDGNEVQETDHINQASAQGEDLVISVRNGQANESEQGNPSDEIQLSEIGNSNTDAIQEDKPVSDQSAKTGFISNETAEPTSVHIGLIFDTVSPMDAMVDTCIAMAICDFYTSHPDYKTRLILHRRDAQDDLDIVSAATGFAIDIFLYALDLLPFHLDYEFFSPTNESGRSNETYDDLLHGIPNQYDIFVADTTILADRAKYVDFTLPYSAAGTVMVVRNRKQRDIWIFVKPFRWDLWLLIFCTSICIGIVLQILERRANSQPDSIGLRNSRLGLSFPISSLAFPERDLVTNKWAISVMVVWLLMAGILMQSYTANLSAMFTVDQLDYRFSSNDSIGAFPLGSPLVAYFSRAILAVTESVNMTAIQEKNFGPSNPTTSGSQINSVSSESPKLRVYDFGGLFIIIGSALLLALFCSETTVGQKITNKVADCSQKSLFFLPNRGYDARDDSTVHPDEDNQNEDSSSDDDQHQGSDHNMNNINPESGQGDLKVSAGSNGPVNKDNPTNEIQLSELRNANVTEERRIS</sequence>
<evidence type="ECO:0000259" key="13">
    <source>
        <dbReference type="SMART" id="SM00079"/>
    </source>
</evidence>
<evidence type="ECO:0000256" key="11">
    <source>
        <dbReference type="SAM" id="MobiDB-lite"/>
    </source>
</evidence>
<evidence type="ECO:0000256" key="12">
    <source>
        <dbReference type="SAM" id="Phobius"/>
    </source>
</evidence>
<keyword evidence="5" id="KW-0406">Ion transport</keyword>
<dbReference type="Pfam" id="PF00060">
    <property type="entry name" value="Lig_chan"/>
    <property type="match status" value="1"/>
</dbReference>
<feature type="transmembrane region" description="Helical" evidence="12">
    <location>
        <begin position="555"/>
        <end position="574"/>
    </location>
</feature>
<keyword evidence="15" id="KW-1185">Reference proteome</keyword>
<evidence type="ECO:0000256" key="1">
    <source>
        <dbReference type="ARBA" id="ARBA00004141"/>
    </source>
</evidence>
<evidence type="ECO:0000256" key="10">
    <source>
        <dbReference type="ARBA" id="ARBA00023303"/>
    </source>
</evidence>
<feature type="transmembrane region" description="Helical" evidence="12">
    <location>
        <begin position="101"/>
        <end position="122"/>
    </location>
</feature>
<feature type="compositionally biased region" description="Polar residues" evidence="11">
    <location>
        <begin position="653"/>
        <end position="678"/>
    </location>
</feature>
<dbReference type="GO" id="GO:0016020">
    <property type="term" value="C:membrane"/>
    <property type="evidence" value="ECO:0007669"/>
    <property type="project" value="UniProtKB-SubCell"/>
</dbReference>
<keyword evidence="2" id="KW-0813">Transport</keyword>
<evidence type="ECO:0000256" key="6">
    <source>
        <dbReference type="ARBA" id="ARBA00023136"/>
    </source>
</evidence>
<proteinExistence type="predicted"/>
<comment type="subcellular location">
    <subcellularLocation>
        <location evidence="1">Membrane</location>
        <topology evidence="1">Multi-pass membrane protein</topology>
    </subcellularLocation>
</comment>
<evidence type="ECO:0000256" key="4">
    <source>
        <dbReference type="ARBA" id="ARBA00022989"/>
    </source>
</evidence>
<evidence type="ECO:0000256" key="8">
    <source>
        <dbReference type="ARBA" id="ARBA00023180"/>
    </source>
</evidence>
<evidence type="ECO:0000256" key="5">
    <source>
        <dbReference type="ARBA" id="ARBA00023065"/>
    </source>
</evidence>
<keyword evidence="3 12" id="KW-0812">Transmembrane</keyword>
<keyword evidence="6 12" id="KW-0472">Membrane</keyword>
<gene>
    <name evidence="14" type="ORF">OLC1_LOCUS8851</name>
</gene>
<dbReference type="Gene3D" id="1.10.287.70">
    <property type="match status" value="1"/>
</dbReference>
<evidence type="ECO:0000313" key="14">
    <source>
        <dbReference type="EMBL" id="CAI9098700.1"/>
    </source>
</evidence>
<feature type="compositionally biased region" description="Acidic residues" evidence="11">
    <location>
        <begin position="617"/>
        <end position="626"/>
    </location>
</feature>
<dbReference type="Gene3D" id="3.40.190.10">
    <property type="entry name" value="Periplasmic binding protein-like II"/>
    <property type="match status" value="1"/>
</dbReference>
<protein>
    <submittedName>
        <fullName evidence="14">OLC1v1035391C1</fullName>
    </submittedName>
</protein>
<evidence type="ECO:0000313" key="15">
    <source>
        <dbReference type="Proteomes" id="UP001161247"/>
    </source>
</evidence>